<dbReference type="GO" id="GO:0004222">
    <property type="term" value="F:metalloendopeptidase activity"/>
    <property type="evidence" value="ECO:0007669"/>
    <property type="project" value="TreeGrafter"/>
</dbReference>
<evidence type="ECO:0000313" key="4">
    <source>
        <dbReference type="Proteomes" id="UP000662857"/>
    </source>
</evidence>
<dbReference type="PANTHER" id="PTHR21666:SF289">
    <property type="entry name" value="L-ALA--D-GLU ENDOPEPTIDASE"/>
    <property type="match status" value="1"/>
</dbReference>
<keyword evidence="1" id="KW-0732">Signal</keyword>
<dbReference type="Pfam" id="PF01551">
    <property type="entry name" value="Peptidase_M23"/>
    <property type="match status" value="1"/>
</dbReference>
<sequence>MGWSGSTRRDRRRLVVSAFLLLAITGLLAAGGVTAAASRAAGASPPAPAASSADAATAARGEYRWPLPGPPPVTRQFIPPAAPWLAGHRGVDLAAPPGAVVFAAGAGVVFFAGPVAGRPVVSVAHPDGLRTTYEPVVATVAVGEPVAAGAPIGVLEAGHPGCSTSACLHWGVRQGEVYLDPLSLLGWGRVRLLPRPAVT</sequence>
<dbReference type="InterPro" id="IPR011055">
    <property type="entry name" value="Dup_hybrid_motif"/>
</dbReference>
<dbReference type="EMBL" id="CP070499">
    <property type="protein sequence ID" value="QSB13514.1"/>
    <property type="molecule type" value="Genomic_DNA"/>
</dbReference>
<keyword evidence="4" id="KW-1185">Reference proteome</keyword>
<dbReference type="InterPro" id="IPR016047">
    <property type="entry name" value="M23ase_b-sheet_dom"/>
</dbReference>
<dbReference type="KEGG" id="nhy:JQS43_18210"/>
<dbReference type="InterPro" id="IPR050570">
    <property type="entry name" value="Cell_wall_metabolism_enzyme"/>
</dbReference>
<name>A0A895Y6Z6_9ACTN</name>
<organism evidence="3 4">
    <name type="scientific">Natronosporangium hydrolyticum</name>
    <dbReference type="NCBI Taxonomy" id="2811111"/>
    <lineage>
        <taxon>Bacteria</taxon>
        <taxon>Bacillati</taxon>
        <taxon>Actinomycetota</taxon>
        <taxon>Actinomycetes</taxon>
        <taxon>Micromonosporales</taxon>
        <taxon>Micromonosporaceae</taxon>
        <taxon>Natronosporangium</taxon>
    </lineage>
</organism>
<gene>
    <name evidence="3" type="ORF">JQS43_18210</name>
</gene>
<dbReference type="PANTHER" id="PTHR21666">
    <property type="entry name" value="PEPTIDASE-RELATED"/>
    <property type="match status" value="1"/>
</dbReference>
<proteinExistence type="predicted"/>
<protein>
    <submittedName>
        <fullName evidence="3">M23 family metallopeptidase</fullName>
    </submittedName>
</protein>
<reference evidence="3" key="1">
    <citation type="submission" date="2021-02" db="EMBL/GenBank/DDBJ databases">
        <title>Natrosporangium hydrolyticum gen. nov., sp. nov, a haloalkaliphilic actinobacterium from a soda solonchak soil.</title>
        <authorList>
            <person name="Sorokin D.Y."/>
            <person name="Khijniak T.V."/>
            <person name="Zakharycheva A.P."/>
            <person name="Boueva O.V."/>
            <person name="Ariskina E.V."/>
            <person name="Hahnke R.L."/>
            <person name="Bunk B."/>
            <person name="Sproer C."/>
            <person name="Schumann P."/>
            <person name="Evtushenko L.I."/>
            <person name="Kublanov I.V."/>
        </authorList>
    </citation>
    <scope>NUCLEOTIDE SEQUENCE</scope>
    <source>
        <strain evidence="3">DSM 106523</strain>
    </source>
</reference>
<evidence type="ECO:0000256" key="1">
    <source>
        <dbReference type="ARBA" id="ARBA00022729"/>
    </source>
</evidence>
<dbReference type="CDD" id="cd12797">
    <property type="entry name" value="M23_peptidase"/>
    <property type="match status" value="1"/>
</dbReference>
<evidence type="ECO:0000313" key="3">
    <source>
        <dbReference type="EMBL" id="QSB13514.1"/>
    </source>
</evidence>
<accession>A0A895Y6Z6</accession>
<feature type="domain" description="M23ase beta-sheet core" evidence="2">
    <location>
        <begin position="87"/>
        <end position="181"/>
    </location>
</feature>
<evidence type="ECO:0000259" key="2">
    <source>
        <dbReference type="Pfam" id="PF01551"/>
    </source>
</evidence>
<dbReference type="AlphaFoldDB" id="A0A895Y6Z6"/>
<dbReference type="Proteomes" id="UP000662857">
    <property type="component" value="Chromosome"/>
</dbReference>
<dbReference type="Gene3D" id="2.70.70.10">
    <property type="entry name" value="Glucose Permease (Domain IIA)"/>
    <property type="match status" value="1"/>
</dbReference>
<dbReference type="SUPFAM" id="SSF51261">
    <property type="entry name" value="Duplicated hybrid motif"/>
    <property type="match status" value="1"/>
</dbReference>